<dbReference type="EMBL" id="CM004480">
    <property type="protein sequence ID" value="OCT68306.1"/>
    <property type="molecule type" value="Genomic_DNA"/>
</dbReference>
<gene>
    <name evidence="1" type="ORF">XELAEV_18039605mg</name>
</gene>
<dbReference type="AlphaFoldDB" id="A0A974C837"/>
<organism evidence="1 2">
    <name type="scientific">Xenopus laevis</name>
    <name type="common">African clawed frog</name>
    <dbReference type="NCBI Taxonomy" id="8355"/>
    <lineage>
        <taxon>Eukaryota</taxon>
        <taxon>Metazoa</taxon>
        <taxon>Chordata</taxon>
        <taxon>Craniata</taxon>
        <taxon>Vertebrata</taxon>
        <taxon>Euteleostomi</taxon>
        <taxon>Amphibia</taxon>
        <taxon>Batrachia</taxon>
        <taxon>Anura</taxon>
        <taxon>Pipoidea</taxon>
        <taxon>Pipidae</taxon>
        <taxon>Xenopodinae</taxon>
        <taxon>Xenopus</taxon>
        <taxon>Xenopus</taxon>
    </lineage>
</organism>
<sequence length="157" mass="18618">MPIHIPSTYIMKLQSFFNQFLWNNQKPRVAQMILQMPRGGELQRKLLLPKMVFYQYLQITHYLGSTNSIPLRKPTALESWLTNLAPMKGGISLWYKTIKQLIARQWKSTQIPTVQQIIKELDIHYQYEKMAALATYSVGKFYRNWEKWSSIRHINVS</sequence>
<name>A0A974C837_XENLA</name>
<dbReference type="Proteomes" id="UP000694892">
    <property type="component" value="Chromosome 8L"/>
</dbReference>
<proteinExistence type="predicted"/>
<protein>
    <submittedName>
        <fullName evidence="1">Uncharacterized protein</fullName>
    </submittedName>
</protein>
<accession>A0A974C837</accession>
<reference evidence="2" key="1">
    <citation type="journal article" date="2016" name="Nature">
        <title>Genome evolution in the allotetraploid frog Xenopus laevis.</title>
        <authorList>
            <person name="Session A.M."/>
            <person name="Uno Y."/>
            <person name="Kwon T."/>
            <person name="Chapman J.A."/>
            <person name="Toyoda A."/>
            <person name="Takahashi S."/>
            <person name="Fukui A."/>
            <person name="Hikosaka A."/>
            <person name="Suzuki A."/>
            <person name="Kondo M."/>
            <person name="van Heeringen S.J."/>
            <person name="Quigley I."/>
            <person name="Heinz S."/>
            <person name="Ogino H."/>
            <person name="Ochi H."/>
            <person name="Hellsten U."/>
            <person name="Lyons J.B."/>
            <person name="Simakov O."/>
            <person name="Putnam N."/>
            <person name="Stites J."/>
            <person name="Kuroki Y."/>
            <person name="Tanaka T."/>
            <person name="Michiue T."/>
            <person name="Watanabe M."/>
            <person name="Bogdanovic O."/>
            <person name="Lister R."/>
            <person name="Georgiou G."/>
            <person name="Paranjpe S.S."/>
            <person name="van Kruijsbergen I."/>
            <person name="Shu S."/>
            <person name="Carlson J."/>
            <person name="Kinoshita T."/>
            <person name="Ohta Y."/>
            <person name="Mawaribuchi S."/>
            <person name="Jenkins J."/>
            <person name="Grimwood J."/>
            <person name="Schmutz J."/>
            <person name="Mitros T."/>
            <person name="Mozaffari S.V."/>
            <person name="Suzuki Y."/>
            <person name="Haramoto Y."/>
            <person name="Yamamoto T.S."/>
            <person name="Takagi C."/>
            <person name="Heald R."/>
            <person name="Miller K."/>
            <person name="Haudenschild C."/>
            <person name="Kitzman J."/>
            <person name="Nakayama T."/>
            <person name="Izutsu Y."/>
            <person name="Robert J."/>
            <person name="Fortriede J."/>
            <person name="Burns K."/>
            <person name="Lotay V."/>
            <person name="Karimi K."/>
            <person name="Yasuoka Y."/>
            <person name="Dichmann D.S."/>
            <person name="Flajnik M.F."/>
            <person name="Houston D.W."/>
            <person name="Shendure J."/>
            <person name="DuPasquier L."/>
            <person name="Vize P.D."/>
            <person name="Zorn A.M."/>
            <person name="Ito M."/>
            <person name="Marcotte E.M."/>
            <person name="Wallingford J.B."/>
            <person name="Ito Y."/>
            <person name="Asashima M."/>
            <person name="Ueno N."/>
            <person name="Matsuda Y."/>
            <person name="Veenstra G.J."/>
            <person name="Fujiyama A."/>
            <person name="Harland R.M."/>
            <person name="Taira M."/>
            <person name="Rokhsar D.S."/>
        </authorList>
    </citation>
    <scope>NUCLEOTIDE SEQUENCE [LARGE SCALE GENOMIC DNA]</scope>
    <source>
        <strain evidence="2">J</strain>
    </source>
</reference>
<evidence type="ECO:0000313" key="2">
    <source>
        <dbReference type="Proteomes" id="UP000694892"/>
    </source>
</evidence>
<evidence type="ECO:0000313" key="1">
    <source>
        <dbReference type="EMBL" id="OCT68306.1"/>
    </source>
</evidence>